<organism evidence="1 2">
    <name type="scientific">Pisolithus microcarpus 441</name>
    <dbReference type="NCBI Taxonomy" id="765257"/>
    <lineage>
        <taxon>Eukaryota</taxon>
        <taxon>Fungi</taxon>
        <taxon>Dikarya</taxon>
        <taxon>Basidiomycota</taxon>
        <taxon>Agaricomycotina</taxon>
        <taxon>Agaricomycetes</taxon>
        <taxon>Agaricomycetidae</taxon>
        <taxon>Boletales</taxon>
        <taxon>Sclerodermatineae</taxon>
        <taxon>Pisolithaceae</taxon>
        <taxon>Pisolithus</taxon>
    </lineage>
</organism>
<proteinExistence type="predicted"/>
<keyword evidence="2" id="KW-1185">Reference proteome</keyword>
<accession>A0A0C9YTD5</accession>
<reference evidence="2" key="2">
    <citation type="submission" date="2015-01" db="EMBL/GenBank/DDBJ databases">
        <title>Evolutionary Origins and Diversification of the Mycorrhizal Mutualists.</title>
        <authorList>
            <consortium name="DOE Joint Genome Institute"/>
            <consortium name="Mycorrhizal Genomics Consortium"/>
            <person name="Kohler A."/>
            <person name="Kuo A."/>
            <person name="Nagy L.G."/>
            <person name="Floudas D."/>
            <person name="Copeland A."/>
            <person name="Barry K.W."/>
            <person name="Cichocki N."/>
            <person name="Veneault-Fourrey C."/>
            <person name="LaButti K."/>
            <person name="Lindquist E.A."/>
            <person name="Lipzen A."/>
            <person name="Lundell T."/>
            <person name="Morin E."/>
            <person name="Murat C."/>
            <person name="Riley R."/>
            <person name="Ohm R."/>
            <person name="Sun H."/>
            <person name="Tunlid A."/>
            <person name="Henrissat B."/>
            <person name="Grigoriev I.V."/>
            <person name="Hibbett D.S."/>
            <person name="Martin F."/>
        </authorList>
    </citation>
    <scope>NUCLEOTIDE SEQUENCE [LARGE SCALE GENOMIC DNA]</scope>
    <source>
        <strain evidence="2">441</strain>
    </source>
</reference>
<dbReference type="HOGENOM" id="CLU_2237677_0_0_1"/>
<dbReference type="AlphaFoldDB" id="A0A0C9YTD5"/>
<dbReference type="EMBL" id="KN833833">
    <property type="protein sequence ID" value="KIK17304.1"/>
    <property type="molecule type" value="Genomic_DNA"/>
</dbReference>
<dbReference type="Proteomes" id="UP000054018">
    <property type="component" value="Unassembled WGS sequence"/>
</dbReference>
<gene>
    <name evidence="1" type="ORF">PISMIDRAFT_230567</name>
</gene>
<evidence type="ECO:0000313" key="1">
    <source>
        <dbReference type="EMBL" id="KIK17304.1"/>
    </source>
</evidence>
<name>A0A0C9YTD5_9AGAM</name>
<evidence type="ECO:0000313" key="2">
    <source>
        <dbReference type="Proteomes" id="UP000054018"/>
    </source>
</evidence>
<reference evidence="1 2" key="1">
    <citation type="submission" date="2014-04" db="EMBL/GenBank/DDBJ databases">
        <authorList>
            <consortium name="DOE Joint Genome Institute"/>
            <person name="Kuo A."/>
            <person name="Kohler A."/>
            <person name="Costa M.D."/>
            <person name="Nagy L.G."/>
            <person name="Floudas D."/>
            <person name="Copeland A."/>
            <person name="Barry K.W."/>
            <person name="Cichocki N."/>
            <person name="Veneault-Fourrey C."/>
            <person name="LaButti K."/>
            <person name="Lindquist E.A."/>
            <person name="Lipzen A."/>
            <person name="Lundell T."/>
            <person name="Morin E."/>
            <person name="Murat C."/>
            <person name="Sun H."/>
            <person name="Tunlid A."/>
            <person name="Henrissat B."/>
            <person name="Grigoriev I.V."/>
            <person name="Hibbett D.S."/>
            <person name="Martin F."/>
            <person name="Nordberg H.P."/>
            <person name="Cantor M.N."/>
            <person name="Hua S.X."/>
        </authorList>
    </citation>
    <scope>NUCLEOTIDE SEQUENCE [LARGE SCALE GENOMIC DNA]</scope>
    <source>
        <strain evidence="1 2">441</strain>
    </source>
</reference>
<sequence length="110" mass="12383">MIASHRRSSRRFPRRATASSYHTSTFPALLAHTTAVQGNARLHSRAPSIQLHRHTPVRGFLTHGYPSWRVLSSAARSVYMCTEYQYSIWDTAVSKELDYQVIAHAAANSV</sequence>
<protein>
    <submittedName>
        <fullName evidence="1">Uncharacterized protein</fullName>
    </submittedName>
</protein>